<dbReference type="FunFam" id="1.20.140.10:FF:000001">
    <property type="entry name" value="Acyl-CoA dehydrogenase"/>
    <property type="match status" value="1"/>
</dbReference>
<sequence length="396" mass="43384">MQLFGEEHALLRKTVNQIIDKHINPYVDEWEAAGAFPAHEVFKRFGEQGLLGLKYPEAHGGAALDYSYSVAMAEELGNINCGGVPMAIGVQTDMCTPALARFGSDDLKKTYLEPSIAGDMVGCIGVSEVGAGSDVANIKTHARKDGDDFVINGGKMWITNGYQADWMCCLVNTVEGAAAHRNKSLIVVPLDAKGVDRSTKLDKLGMRCSDTAQIFFEDVRVPQRNLIGQEGYGFVYQMMQFQEERLWAAANSVRGLERMLDMTVAYTRERQVFGGSVLDNQYVHFKLAELATELEAFKALVYRATELYVSGKDVTKLASMAKLKCGRLTRELGDCCIQFHGGMGYMNENPIVRAYRDSRLVAIGGGADEVMLGIICKLMGTLPRQPGTTRTGKGTS</sequence>
<comment type="cofactor">
    <cofactor evidence="1 6">
        <name>FAD</name>
        <dbReference type="ChEBI" id="CHEBI:57692"/>
    </cofactor>
</comment>
<dbReference type="Gene3D" id="2.40.110.10">
    <property type="entry name" value="Butyryl-CoA Dehydrogenase, subunit A, domain 2"/>
    <property type="match status" value="1"/>
</dbReference>
<evidence type="ECO:0000256" key="4">
    <source>
        <dbReference type="ARBA" id="ARBA00022827"/>
    </source>
</evidence>
<dbReference type="PROSITE" id="PS00073">
    <property type="entry name" value="ACYL_COA_DH_2"/>
    <property type="match status" value="1"/>
</dbReference>
<dbReference type="Pfam" id="PF02770">
    <property type="entry name" value="Acyl-CoA_dh_M"/>
    <property type="match status" value="1"/>
</dbReference>
<dbReference type="InterPro" id="IPR050741">
    <property type="entry name" value="Acyl-CoA_dehydrogenase"/>
</dbReference>
<dbReference type="GO" id="GO:0050660">
    <property type="term" value="F:flavin adenine dinucleotide binding"/>
    <property type="evidence" value="ECO:0007669"/>
    <property type="project" value="InterPro"/>
</dbReference>
<dbReference type="InterPro" id="IPR006089">
    <property type="entry name" value="Acyl-CoA_DH_CS"/>
</dbReference>
<keyword evidence="4 6" id="KW-0274">FAD</keyword>
<evidence type="ECO:0000259" key="8">
    <source>
        <dbReference type="Pfam" id="PF02770"/>
    </source>
</evidence>
<dbReference type="OrthoDB" id="9765339at2"/>
<dbReference type="GO" id="GO:0003995">
    <property type="term" value="F:acyl-CoA dehydrogenase activity"/>
    <property type="evidence" value="ECO:0007669"/>
    <property type="project" value="InterPro"/>
</dbReference>
<evidence type="ECO:0000313" key="11">
    <source>
        <dbReference type="Proteomes" id="UP000238823"/>
    </source>
</evidence>
<dbReference type="SUPFAM" id="SSF47203">
    <property type="entry name" value="Acyl-CoA dehydrogenase C-terminal domain-like"/>
    <property type="match status" value="1"/>
</dbReference>
<dbReference type="AlphaFoldDB" id="A0A2S9YXH9"/>
<accession>A0A2S9YXH9</accession>
<comment type="similarity">
    <text evidence="2 6">Belongs to the acyl-CoA dehydrogenase family.</text>
</comment>
<dbReference type="SUPFAM" id="SSF56645">
    <property type="entry name" value="Acyl-CoA dehydrogenase NM domain-like"/>
    <property type="match status" value="1"/>
</dbReference>
<dbReference type="InterPro" id="IPR013786">
    <property type="entry name" value="AcylCoA_DH/ox_N"/>
</dbReference>
<evidence type="ECO:0000256" key="6">
    <source>
        <dbReference type="RuleBase" id="RU362125"/>
    </source>
</evidence>
<dbReference type="InterPro" id="IPR006091">
    <property type="entry name" value="Acyl-CoA_Oxase/DH_mid-dom"/>
</dbReference>
<reference evidence="10 11" key="1">
    <citation type="submission" date="2018-03" db="EMBL/GenBank/DDBJ databases">
        <title>Draft Genome Sequences of the Obligatory Marine Myxobacteria Enhygromyxa salina SWB007.</title>
        <authorList>
            <person name="Poehlein A."/>
            <person name="Moghaddam J.A."/>
            <person name="Harms H."/>
            <person name="Alanjari M."/>
            <person name="Koenig G.M."/>
            <person name="Daniel R."/>
            <person name="Schaeberle T.F."/>
        </authorList>
    </citation>
    <scope>NUCLEOTIDE SEQUENCE [LARGE SCALE GENOMIC DNA]</scope>
    <source>
        <strain evidence="10 11">SWB007</strain>
    </source>
</reference>
<evidence type="ECO:0000313" key="10">
    <source>
        <dbReference type="EMBL" id="PRQ09790.1"/>
    </source>
</evidence>
<dbReference type="GO" id="GO:0033539">
    <property type="term" value="P:fatty acid beta-oxidation using acyl-CoA dehydrogenase"/>
    <property type="evidence" value="ECO:0007669"/>
    <property type="project" value="TreeGrafter"/>
</dbReference>
<evidence type="ECO:0000256" key="2">
    <source>
        <dbReference type="ARBA" id="ARBA00009347"/>
    </source>
</evidence>
<protein>
    <submittedName>
        <fullName evidence="10">Acyl-CoA dehydrogenase</fullName>
        <ecNumber evidence="10">1.3.99.-</ecNumber>
    </submittedName>
</protein>
<feature type="domain" description="Acyl-CoA oxidase/dehydrogenase middle" evidence="8">
    <location>
        <begin position="123"/>
        <end position="219"/>
    </location>
</feature>
<dbReference type="InterPro" id="IPR046373">
    <property type="entry name" value="Acyl-CoA_Oxase/DH_mid-dom_sf"/>
</dbReference>
<dbReference type="Proteomes" id="UP000238823">
    <property type="component" value="Unassembled WGS sequence"/>
</dbReference>
<evidence type="ECO:0000256" key="5">
    <source>
        <dbReference type="ARBA" id="ARBA00023002"/>
    </source>
</evidence>
<organism evidence="10 11">
    <name type="scientific">Enhygromyxa salina</name>
    <dbReference type="NCBI Taxonomy" id="215803"/>
    <lineage>
        <taxon>Bacteria</taxon>
        <taxon>Pseudomonadati</taxon>
        <taxon>Myxococcota</taxon>
        <taxon>Polyangia</taxon>
        <taxon>Nannocystales</taxon>
        <taxon>Nannocystaceae</taxon>
        <taxon>Enhygromyxa</taxon>
    </lineage>
</organism>
<dbReference type="Gene3D" id="1.20.140.10">
    <property type="entry name" value="Butyryl-CoA Dehydrogenase, subunit A, domain 3"/>
    <property type="match status" value="1"/>
</dbReference>
<dbReference type="Gene3D" id="1.10.540.10">
    <property type="entry name" value="Acyl-CoA dehydrogenase/oxidase, N-terminal domain"/>
    <property type="match status" value="1"/>
</dbReference>
<dbReference type="PIRSF" id="PIRSF016578">
    <property type="entry name" value="HsaA"/>
    <property type="match status" value="1"/>
</dbReference>
<evidence type="ECO:0000256" key="1">
    <source>
        <dbReference type="ARBA" id="ARBA00001974"/>
    </source>
</evidence>
<proteinExistence type="inferred from homology"/>
<dbReference type="InterPro" id="IPR009075">
    <property type="entry name" value="AcylCo_DH/oxidase_C"/>
</dbReference>
<dbReference type="GO" id="GO:0005737">
    <property type="term" value="C:cytoplasm"/>
    <property type="evidence" value="ECO:0007669"/>
    <property type="project" value="TreeGrafter"/>
</dbReference>
<dbReference type="EC" id="1.3.99.-" evidence="10"/>
<dbReference type="EMBL" id="PVNL01000013">
    <property type="protein sequence ID" value="PRQ09790.1"/>
    <property type="molecule type" value="Genomic_DNA"/>
</dbReference>
<feature type="domain" description="Acyl-CoA dehydrogenase/oxidase C-terminal" evidence="7">
    <location>
        <begin position="232"/>
        <end position="377"/>
    </location>
</feature>
<name>A0A2S9YXH9_9BACT</name>
<gene>
    <name evidence="10" type="primary">acdA_2</name>
    <name evidence="10" type="ORF">ENSA7_05450</name>
</gene>
<dbReference type="RefSeq" id="WP_106087629.1">
    <property type="nucleotide sequence ID" value="NZ_PVNL01000013.1"/>
</dbReference>
<dbReference type="InterPro" id="IPR036250">
    <property type="entry name" value="AcylCo_DH-like_C"/>
</dbReference>
<feature type="domain" description="Acyl-CoA dehydrogenase/oxidase N-terminal" evidence="9">
    <location>
        <begin position="6"/>
        <end position="119"/>
    </location>
</feature>
<dbReference type="Pfam" id="PF02771">
    <property type="entry name" value="Acyl-CoA_dh_N"/>
    <property type="match status" value="1"/>
</dbReference>
<dbReference type="Pfam" id="PF00441">
    <property type="entry name" value="Acyl-CoA_dh_1"/>
    <property type="match status" value="1"/>
</dbReference>
<dbReference type="InterPro" id="IPR037069">
    <property type="entry name" value="AcylCoA_DH/ox_N_sf"/>
</dbReference>
<evidence type="ECO:0000256" key="3">
    <source>
        <dbReference type="ARBA" id="ARBA00022630"/>
    </source>
</evidence>
<comment type="caution">
    <text evidence="10">The sequence shown here is derived from an EMBL/GenBank/DDBJ whole genome shotgun (WGS) entry which is preliminary data.</text>
</comment>
<dbReference type="FunFam" id="2.40.110.10:FF:000002">
    <property type="entry name" value="Acyl-CoA dehydrogenase fadE12"/>
    <property type="match status" value="1"/>
</dbReference>
<dbReference type="PANTHER" id="PTHR48083">
    <property type="entry name" value="MEDIUM-CHAIN SPECIFIC ACYL-COA DEHYDROGENASE, MITOCHONDRIAL-RELATED"/>
    <property type="match status" value="1"/>
</dbReference>
<keyword evidence="3 6" id="KW-0285">Flavoprotein</keyword>
<evidence type="ECO:0000259" key="9">
    <source>
        <dbReference type="Pfam" id="PF02771"/>
    </source>
</evidence>
<dbReference type="PANTHER" id="PTHR48083:SF6">
    <property type="entry name" value="ACYL-COA DEHYDROGENASE 6"/>
    <property type="match status" value="1"/>
</dbReference>
<evidence type="ECO:0000259" key="7">
    <source>
        <dbReference type="Pfam" id="PF00441"/>
    </source>
</evidence>
<keyword evidence="5 6" id="KW-0560">Oxidoreductase</keyword>
<dbReference type="InterPro" id="IPR009100">
    <property type="entry name" value="AcylCoA_DH/oxidase_NM_dom_sf"/>
</dbReference>